<evidence type="ECO:0000313" key="6">
    <source>
        <dbReference type="Proteomes" id="UP000032452"/>
    </source>
</evidence>
<accession>A0A0D8ZTB1</accession>
<dbReference type="SUPFAM" id="SSF46785">
    <property type="entry name" value="Winged helix' DNA-binding domain"/>
    <property type="match status" value="1"/>
</dbReference>
<evidence type="ECO:0000256" key="1">
    <source>
        <dbReference type="ARBA" id="ARBA00023015"/>
    </source>
</evidence>
<feature type="domain" description="HTH hxlR-type" evidence="4">
    <location>
        <begin position="15"/>
        <end position="115"/>
    </location>
</feature>
<keyword evidence="1" id="KW-0805">Transcription regulation</keyword>
<name>A0A0D8ZTB1_9CYAN</name>
<keyword evidence="3" id="KW-0804">Transcription</keyword>
<dbReference type="Gene3D" id="1.10.10.10">
    <property type="entry name" value="Winged helix-like DNA-binding domain superfamily/Winged helix DNA-binding domain"/>
    <property type="match status" value="1"/>
</dbReference>
<organism evidence="5 6">
    <name type="scientific">Aliterella atlantica CENA595</name>
    <dbReference type="NCBI Taxonomy" id="1618023"/>
    <lineage>
        <taxon>Bacteria</taxon>
        <taxon>Bacillati</taxon>
        <taxon>Cyanobacteriota</taxon>
        <taxon>Cyanophyceae</taxon>
        <taxon>Chroococcidiopsidales</taxon>
        <taxon>Aliterellaceae</taxon>
        <taxon>Aliterella</taxon>
    </lineage>
</organism>
<dbReference type="AlphaFoldDB" id="A0A0D8ZTB1"/>
<dbReference type="GO" id="GO:0003677">
    <property type="term" value="F:DNA binding"/>
    <property type="evidence" value="ECO:0007669"/>
    <property type="project" value="UniProtKB-KW"/>
</dbReference>
<dbReference type="EMBL" id="JYON01000010">
    <property type="protein sequence ID" value="KJH71689.1"/>
    <property type="molecule type" value="Genomic_DNA"/>
</dbReference>
<evidence type="ECO:0000256" key="3">
    <source>
        <dbReference type="ARBA" id="ARBA00023163"/>
    </source>
</evidence>
<dbReference type="PANTHER" id="PTHR33204">
    <property type="entry name" value="TRANSCRIPTIONAL REGULATOR, MARR FAMILY"/>
    <property type="match status" value="1"/>
</dbReference>
<keyword evidence="2" id="KW-0238">DNA-binding</keyword>
<protein>
    <submittedName>
        <fullName evidence="5">Transcriptional regulator</fullName>
    </submittedName>
</protein>
<dbReference type="InterPro" id="IPR002577">
    <property type="entry name" value="HTH_HxlR"/>
</dbReference>
<dbReference type="STRING" id="1618023.UH38_11600"/>
<proteinExistence type="predicted"/>
<evidence type="ECO:0000313" key="5">
    <source>
        <dbReference type="EMBL" id="KJH71689.1"/>
    </source>
</evidence>
<sequence length="117" mass="13419">MTSEKLAISMPESQCASLEKLLNQISGQWTMYILWILDTNGAMRFGELKRKVDGISPKVLTQRLRMLEEIGIVSRSYESTIPPQVSYELTERGKELSKPLYELCNLASRWYGDETNN</sequence>
<evidence type="ECO:0000256" key="2">
    <source>
        <dbReference type="ARBA" id="ARBA00023125"/>
    </source>
</evidence>
<dbReference type="Pfam" id="PF01638">
    <property type="entry name" value="HxlR"/>
    <property type="match status" value="1"/>
</dbReference>
<dbReference type="PROSITE" id="PS51118">
    <property type="entry name" value="HTH_HXLR"/>
    <property type="match status" value="1"/>
</dbReference>
<evidence type="ECO:0000259" key="4">
    <source>
        <dbReference type="PROSITE" id="PS51118"/>
    </source>
</evidence>
<dbReference type="InterPro" id="IPR036388">
    <property type="entry name" value="WH-like_DNA-bd_sf"/>
</dbReference>
<dbReference type="PANTHER" id="PTHR33204:SF37">
    <property type="entry name" value="HTH-TYPE TRANSCRIPTIONAL REGULATOR YODB"/>
    <property type="match status" value="1"/>
</dbReference>
<reference evidence="5 6" key="1">
    <citation type="submission" date="2015-02" db="EMBL/GenBank/DDBJ databases">
        <title>Draft genome of a novel marine cyanobacterium (Chroococcales) isolated from South Atlantic Ocean.</title>
        <authorList>
            <person name="Rigonato J."/>
            <person name="Alvarenga D.O."/>
            <person name="Branco L.H."/>
            <person name="Varani A.M."/>
            <person name="Brandini F.P."/>
            <person name="Fiore M.F."/>
        </authorList>
    </citation>
    <scope>NUCLEOTIDE SEQUENCE [LARGE SCALE GENOMIC DNA]</scope>
    <source>
        <strain evidence="5 6">CENA595</strain>
    </source>
</reference>
<dbReference type="RefSeq" id="WP_045054802.1">
    <property type="nucleotide sequence ID" value="NZ_CAWMDP010000046.1"/>
</dbReference>
<dbReference type="Proteomes" id="UP000032452">
    <property type="component" value="Unassembled WGS sequence"/>
</dbReference>
<gene>
    <name evidence="5" type="ORF">UH38_11600</name>
</gene>
<dbReference type="PATRIC" id="fig|1618023.3.peg.4147"/>
<comment type="caution">
    <text evidence="5">The sequence shown here is derived from an EMBL/GenBank/DDBJ whole genome shotgun (WGS) entry which is preliminary data.</text>
</comment>
<dbReference type="InterPro" id="IPR036390">
    <property type="entry name" value="WH_DNA-bd_sf"/>
</dbReference>
<keyword evidence="6" id="KW-1185">Reference proteome</keyword>